<name>X1NVH4_9ZZZZ</name>
<dbReference type="GO" id="GO:0005886">
    <property type="term" value="C:plasma membrane"/>
    <property type="evidence" value="ECO:0007669"/>
    <property type="project" value="UniProtKB-SubCell"/>
</dbReference>
<dbReference type="AlphaFoldDB" id="X1NVH4"/>
<dbReference type="EMBL" id="BARV01038403">
    <property type="protein sequence ID" value="GAI47608.1"/>
    <property type="molecule type" value="Genomic_DNA"/>
</dbReference>
<comment type="caution">
    <text evidence="7">The sequence shown here is derived from an EMBL/GenBank/DDBJ whole genome shotgun (WGS) entry which is preliminary data.</text>
</comment>
<gene>
    <name evidence="7" type="ORF">S06H3_59174</name>
</gene>
<organism evidence="7">
    <name type="scientific">marine sediment metagenome</name>
    <dbReference type="NCBI Taxonomy" id="412755"/>
    <lineage>
        <taxon>unclassified sequences</taxon>
        <taxon>metagenomes</taxon>
        <taxon>ecological metagenomes</taxon>
    </lineage>
</organism>
<evidence type="ECO:0008006" key="8">
    <source>
        <dbReference type="Google" id="ProtNLM"/>
    </source>
</evidence>
<dbReference type="GO" id="GO:0015658">
    <property type="term" value="F:branched-chain amino acid transmembrane transporter activity"/>
    <property type="evidence" value="ECO:0007669"/>
    <property type="project" value="InterPro"/>
</dbReference>
<dbReference type="Pfam" id="PF02653">
    <property type="entry name" value="BPD_transp_2"/>
    <property type="match status" value="1"/>
</dbReference>
<dbReference type="CDD" id="cd06581">
    <property type="entry name" value="TM_PBP1_LivM_like"/>
    <property type="match status" value="1"/>
</dbReference>
<dbReference type="PANTHER" id="PTHR30482:SF10">
    <property type="entry name" value="HIGH-AFFINITY BRANCHED-CHAIN AMINO ACID TRANSPORT PROTEIN BRAE"/>
    <property type="match status" value="1"/>
</dbReference>
<keyword evidence="4 6" id="KW-1133">Transmembrane helix</keyword>
<evidence type="ECO:0000256" key="6">
    <source>
        <dbReference type="SAM" id="Phobius"/>
    </source>
</evidence>
<evidence type="ECO:0000256" key="4">
    <source>
        <dbReference type="ARBA" id="ARBA00022989"/>
    </source>
</evidence>
<evidence type="ECO:0000313" key="7">
    <source>
        <dbReference type="EMBL" id="GAI47608.1"/>
    </source>
</evidence>
<reference evidence="7" key="1">
    <citation type="journal article" date="2014" name="Front. Microbiol.">
        <title>High frequency of phylogenetically diverse reductive dehalogenase-homologous genes in deep subseafloor sedimentary metagenomes.</title>
        <authorList>
            <person name="Kawai M."/>
            <person name="Futagami T."/>
            <person name="Toyoda A."/>
            <person name="Takaki Y."/>
            <person name="Nishi S."/>
            <person name="Hori S."/>
            <person name="Arai W."/>
            <person name="Tsubouchi T."/>
            <person name="Morono Y."/>
            <person name="Uchiyama I."/>
            <person name="Ito T."/>
            <person name="Fujiyama A."/>
            <person name="Inagaki F."/>
            <person name="Takami H."/>
        </authorList>
    </citation>
    <scope>NUCLEOTIDE SEQUENCE</scope>
    <source>
        <strain evidence="7">Expedition CK06-06</strain>
    </source>
</reference>
<dbReference type="InterPro" id="IPR001851">
    <property type="entry name" value="ABC_transp_permease"/>
</dbReference>
<feature type="transmembrane region" description="Helical" evidence="6">
    <location>
        <begin position="79"/>
        <end position="102"/>
    </location>
</feature>
<evidence type="ECO:0000256" key="5">
    <source>
        <dbReference type="ARBA" id="ARBA00023136"/>
    </source>
</evidence>
<dbReference type="InterPro" id="IPR043428">
    <property type="entry name" value="LivM-like"/>
</dbReference>
<feature type="transmembrane region" description="Helical" evidence="6">
    <location>
        <begin position="43"/>
        <end position="67"/>
    </location>
</feature>
<keyword evidence="5 6" id="KW-0472">Membrane</keyword>
<evidence type="ECO:0000256" key="3">
    <source>
        <dbReference type="ARBA" id="ARBA00022692"/>
    </source>
</evidence>
<sequence length="121" mass="13341">MVKVITFAISAVFMGAAGAIMATRWTYIDPYVAFNPLLSFMPVLMAIFGGMGQLYGPVIGATVFAYLQEVLTTKFPYYYMLIFGIVLVVVILFLPNGLVGLIPRLVQKWRKGGKAEQHADT</sequence>
<evidence type="ECO:0000256" key="1">
    <source>
        <dbReference type="ARBA" id="ARBA00004651"/>
    </source>
</evidence>
<dbReference type="PANTHER" id="PTHR30482">
    <property type="entry name" value="HIGH-AFFINITY BRANCHED-CHAIN AMINO ACID TRANSPORT SYSTEM PERMEASE"/>
    <property type="match status" value="1"/>
</dbReference>
<accession>X1NVH4</accession>
<keyword evidence="2" id="KW-1003">Cell membrane</keyword>
<proteinExistence type="predicted"/>
<keyword evidence="3 6" id="KW-0812">Transmembrane</keyword>
<evidence type="ECO:0000256" key="2">
    <source>
        <dbReference type="ARBA" id="ARBA00022475"/>
    </source>
</evidence>
<comment type="subcellular location">
    <subcellularLocation>
        <location evidence="1">Cell membrane</location>
        <topology evidence="1">Multi-pass membrane protein</topology>
    </subcellularLocation>
</comment>
<protein>
    <recommendedName>
        <fullName evidence="8">Branched-chain amino acid ABC transporter permease</fullName>
    </recommendedName>
</protein>